<dbReference type="InterPro" id="IPR029063">
    <property type="entry name" value="SAM-dependent_MTases_sf"/>
</dbReference>
<dbReference type="InterPro" id="IPR001525">
    <property type="entry name" value="C5_MeTfrase"/>
</dbReference>
<keyword evidence="1 5" id="KW-0489">Methyltransferase</keyword>
<keyword evidence="2 5" id="KW-0808">Transferase</keyword>
<dbReference type="Gene3D" id="3.90.120.10">
    <property type="entry name" value="DNA Methylase, subunit A, domain 2"/>
    <property type="match status" value="1"/>
</dbReference>
<protein>
    <recommendedName>
        <fullName evidence="7">Cytosine-specific methyltransferase</fullName>
        <ecNumber evidence="7">2.1.1.37</ecNumber>
    </recommendedName>
</protein>
<dbReference type="SUPFAM" id="SSF53335">
    <property type="entry name" value="S-adenosyl-L-methionine-dependent methyltransferases"/>
    <property type="match status" value="1"/>
</dbReference>
<evidence type="ECO:0000256" key="7">
    <source>
        <dbReference type="RuleBase" id="RU000417"/>
    </source>
</evidence>
<evidence type="ECO:0000256" key="2">
    <source>
        <dbReference type="ARBA" id="ARBA00022679"/>
    </source>
</evidence>
<dbReference type="InterPro" id="IPR031303">
    <property type="entry name" value="C5_meth_CS"/>
</dbReference>
<evidence type="ECO:0000313" key="9">
    <source>
        <dbReference type="Proteomes" id="UP001057738"/>
    </source>
</evidence>
<organism evidence="8 9">
    <name type="scientific">Streptomyces yangpuensis</name>
    <dbReference type="NCBI Taxonomy" id="1648182"/>
    <lineage>
        <taxon>Bacteria</taxon>
        <taxon>Bacillati</taxon>
        <taxon>Actinomycetota</taxon>
        <taxon>Actinomycetes</taxon>
        <taxon>Kitasatosporales</taxon>
        <taxon>Streptomycetaceae</taxon>
        <taxon>Streptomyces</taxon>
    </lineage>
</organism>
<dbReference type="PRINTS" id="PR00105">
    <property type="entry name" value="C5METTRFRASE"/>
</dbReference>
<dbReference type="PROSITE" id="PS00094">
    <property type="entry name" value="C5_MTASE_1"/>
    <property type="match status" value="1"/>
</dbReference>
<dbReference type="GeneID" id="95574342"/>
<dbReference type="PANTHER" id="PTHR10629">
    <property type="entry name" value="CYTOSINE-SPECIFIC METHYLTRANSFERASE"/>
    <property type="match status" value="1"/>
</dbReference>
<comment type="catalytic activity">
    <reaction evidence="7">
        <text>a 2'-deoxycytidine in DNA + S-adenosyl-L-methionine = a 5-methyl-2'-deoxycytidine in DNA + S-adenosyl-L-homocysteine + H(+)</text>
        <dbReference type="Rhea" id="RHEA:13681"/>
        <dbReference type="Rhea" id="RHEA-COMP:11369"/>
        <dbReference type="Rhea" id="RHEA-COMP:11370"/>
        <dbReference type="ChEBI" id="CHEBI:15378"/>
        <dbReference type="ChEBI" id="CHEBI:57856"/>
        <dbReference type="ChEBI" id="CHEBI:59789"/>
        <dbReference type="ChEBI" id="CHEBI:85452"/>
        <dbReference type="ChEBI" id="CHEBI:85454"/>
        <dbReference type="EC" id="2.1.1.37"/>
    </reaction>
</comment>
<dbReference type="EC" id="2.1.1.37" evidence="7"/>
<keyword evidence="4" id="KW-0680">Restriction system</keyword>
<evidence type="ECO:0000313" key="8">
    <source>
        <dbReference type="EMBL" id="UUY48007.1"/>
    </source>
</evidence>
<evidence type="ECO:0000256" key="1">
    <source>
        <dbReference type="ARBA" id="ARBA00022603"/>
    </source>
</evidence>
<dbReference type="InterPro" id="IPR050390">
    <property type="entry name" value="C5-Methyltransferase"/>
</dbReference>
<proteinExistence type="inferred from homology"/>
<keyword evidence="3 5" id="KW-0949">S-adenosyl-L-methionine</keyword>
<sequence>MTSTESGFTSVEICAGAGGQALGLHRAGFKHHALIEIDENAVTTLKANTADWEGCRVLQRDLTEFDVAELGLAYGELSLLAGGVPCPPFSTAGKQLGQDDERDLFPTMLKMVEDLHPKAVMIENVRGLLEPPEKFREYRENTIQRRLKDAGYEVCMWEVLEAWHFGVPQLRPRAILVALLPEYAPFFVPFKPASEVAEDEISKVTVGQALEETMRHRFEQSSAPGAEEAFKKWFAAAATDIAPTLVGGSKKHGGADLGPTRAKKAWGKLGVCGMGVANDWDKIADEDRDLFAAAGPKLTVEQAAIIQGFPPSWQFRGRKTAAYRQVGNAFPPPVAEAVGLRIRAALEQKKIAGETA</sequence>
<feature type="active site" evidence="5">
    <location>
        <position position="86"/>
    </location>
</feature>
<dbReference type="GO" id="GO:0008168">
    <property type="term" value="F:methyltransferase activity"/>
    <property type="evidence" value="ECO:0007669"/>
    <property type="project" value="UniProtKB-KW"/>
</dbReference>
<dbReference type="Pfam" id="PF00145">
    <property type="entry name" value="DNA_methylase"/>
    <property type="match status" value="1"/>
</dbReference>
<dbReference type="NCBIfam" id="TIGR00675">
    <property type="entry name" value="dcm"/>
    <property type="match status" value="1"/>
</dbReference>
<accession>A0ABY5PV28</accession>
<comment type="similarity">
    <text evidence="5 6">Belongs to the class I-like SAM-binding methyltransferase superfamily. C5-methyltransferase family.</text>
</comment>
<keyword evidence="9" id="KW-1185">Reference proteome</keyword>
<evidence type="ECO:0000256" key="3">
    <source>
        <dbReference type="ARBA" id="ARBA00022691"/>
    </source>
</evidence>
<evidence type="ECO:0000256" key="6">
    <source>
        <dbReference type="RuleBase" id="RU000416"/>
    </source>
</evidence>
<dbReference type="EMBL" id="CP102514">
    <property type="protein sequence ID" value="UUY48007.1"/>
    <property type="molecule type" value="Genomic_DNA"/>
</dbReference>
<dbReference type="PROSITE" id="PS51679">
    <property type="entry name" value="SAM_MT_C5"/>
    <property type="match status" value="1"/>
</dbReference>
<dbReference type="Proteomes" id="UP001057738">
    <property type="component" value="Chromosome"/>
</dbReference>
<dbReference type="GO" id="GO:0032259">
    <property type="term" value="P:methylation"/>
    <property type="evidence" value="ECO:0007669"/>
    <property type="project" value="UniProtKB-KW"/>
</dbReference>
<dbReference type="PANTHER" id="PTHR10629:SF52">
    <property type="entry name" value="DNA (CYTOSINE-5)-METHYLTRANSFERASE 1"/>
    <property type="match status" value="1"/>
</dbReference>
<evidence type="ECO:0000256" key="4">
    <source>
        <dbReference type="ARBA" id="ARBA00022747"/>
    </source>
</evidence>
<evidence type="ECO:0000256" key="5">
    <source>
        <dbReference type="PROSITE-ProRule" id="PRU01016"/>
    </source>
</evidence>
<dbReference type="InterPro" id="IPR018117">
    <property type="entry name" value="C5_DNA_meth_AS"/>
</dbReference>
<dbReference type="RefSeq" id="WP_257855815.1">
    <property type="nucleotide sequence ID" value="NZ_CP102514.1"/>
</dbReference>
<dbReference type="PROSITE" id="PS00095">
    <property type="entry name" value="C5_MTASE_2"/>
    <property type="match status" value="1"/>
</dbReference>
<dbReference type="Gene3D" id="3.40.50.150">
    <property type="entry name" value="Vaccinia Virus protein VP39"/>
    <property type="match status" value="1"/>
</dbReference>
<name>A0ABY5PV28_9ACTN</name>
<reference evidence="8" key="1">
    <citation type="submission" date="2022-08" db="EMBL/GenBank/DDBJ databases">
        <authorList>
            <person name="Tian L."/>
        </authorList>
    </citation>
    <scope>NUCLEOTIDE SEQUENCE</scope>
    <source>
        <strain evidence="8">CM253</strain>
    </source>
</reference>
<gene>
    <name evidence="8" type="ORF">NRK68_12740</name>
</gene>